<dbReference type="AlphaFoldDB" id="A0AAV6GHM9"/>
<dbReference type="InterPro" id="IPR046357">
    <property type="entry name" value="PPIase_dom_sf"/>
</dbReference>
<name>A0AAV6GHM9_9TELE</name>
<feature type="compositionally biased region" description="Basic and acidic residues" evidence="5">
    <location>
        <begin position="174"/>
        <end position="190"/>
    </location>
</feature>
<evidence type="ECO:0000256" key="3">
    <source>
        <dbReference type="PROSITE-ProRule" id="PRU00277"/>
    </source>
</evidence>
<protein>
    <recommendedName>
        <fullName evidence="3">peptidylprolyl isomerase</fullName>
        <ecNumber evidence="3">5.2.1.8</ecNumber>
    </recommendedName>
</protein>
<dbReference type="GO" id="GO:0016020">
    <property type="term" value="C:membrane"/>
    <property type="evidence" value="ECO:0007669"/>
    <property type="project" value="TreeGrafter"/>
</dbReference>
<dbReference type="PROSITE" id="PS50005">
    <property type="entry name" value="TPR"/>
    <property type="match status" value="1"/>
</dbReference>
<dbReference type="Pfam" id="PF00254">
    <property type="entry name" value="FKBP_C"/>
    <property type="match status" value="1"/>
</dbReference>
<dbReference type="InterPro" id="IPR050754">
    <property type="entry name" value="FKBP4/5/8-like"/>
</dbReference>
<dbReference type="InterPro" id="IPR019734">
    <property type="entry name" value="TPR_rpt"/>
</dbReference>
<dbReference type="GO" id="GO:0012505">
    <property type="term" value="C:endomembrane system"/>
    <property type="evidence" value="ECO:0007669"/>
    <property type="project" value="TreeGrafter"/>
</dbReference>
<feature type="compositionally biased region" description="Basic and acidic residues" evidence="5">
    <location>
        <begin position="96"/>
        <end position="106"/>
    </location>
</feature>
<evidence type="ECO:0000256" key="5">
    <source>
        <dbReference type="SAM" id="MobiDB-lite"/>
    </source>
</evidence>
<accession>A0AAV6GHM9</accession>
<keyword evidence="6" id="KW-0472">Membrane</keyword>
<evidence type="ECO:0000256" key="1">
    <source>
        <dbReference type="ARBA" id="ARBA00022737"/>
    </source>
</evidence>
<comment type="catalytic activity">
    <reaction evidence="3">
        <text>[protein]-peptidylproline (omega=180) = [protein]-peptidylproline (omega=0)</text>
        <dbReference type="Rhea" id="RHEA:16237"/>
        <dbReference type="Rhea" id="RHEA-COMP:10747"/>
        <dbReference type="Rhea" id="RHEA-COMP:10748"/>
        <dbReference type="ChEBI" id="CHEBI:83833"/>
        <dbReference type="ChEBI" id="CHEBI:83834"/>
        <dbReference type="EC" id="5.2.1.8"/>
    </reaction>
</comment>
<evidence type="ECO:0000313" key="8">
    <source>
        <dbReference type="EMBL" id="KAG5273155.1"/>
    </source>
</evidence>
<dbReference type="GO" id="GO:0005740">
    <property type="term" value="C:mitochondrial envelope"/>
    <property type="evidence" value="ECO:0007669"/>
    <property type="project" value="TreeGrafter"/>
</dbReference>
<sequence>MESSAPCHEMEPEPEGVTEAKRVDSSEKPTPTEPSLGTGLEEIPTEEGNADLGEEEDEEEEEEEDEEEDEEGEEEEDEEEEEVGMEMDAGQQVGKGEAESHSKAGTDEAEEEKEEDEREKEEQALERADDRQDGGGGMEEANGGAVCPASDGVEVPTEEQRKMRKTSSFLKTVRFRDPSETEPEEKRDSSVENLFPDYETEEWTSSSFEELFMAQDWINITDDRLLRKKIQEPGAAEAQGPAWGQEVTLRMQGVLEDRVVVEKDSKLVFVIGEGDVNQALEECAISMRKEEIALLLADSQYTYGLLGREPDIPAWAPILYQLQLLAFRDKPDPQTLPVADCIRIGNHKRERGNFFFQREEYSMAARAYCMALDVLTIHTRGGDECCQVGEEEEVNDQRVKCLNNLATAQLKLEQFDEALHTSRDVLFLDPLNVKALFRAGKLLSDKGEYEEAMELLKKALKLEPTTKAIHAELSKLVKRQSGGNETQKWKAKPAQVLGDNIAPFVIPPKKKPSGISWKFLLGALVVALGSLVTSVVLTARN</sequence>
<keyword evidence="9" id="KW-1185">Reference proteome</keyword>
<proteinExistence type="predicted"/>
<comment type="caution">
    <text evidence="8">The sequence shown here is derived from an EMBL/GenBank/DDBJ whole genome shotgun (WGS) entry which is preliminary data.</text>
</comment>
<evidence type="ECO:0000259" key="7">
    <source>
        <dbReference type="PROSITE" id="PS50059"/>
    </source>
</evidence>
<organism evidence="8 9">
    <name type="scientific">Alosa alosa</name>
    <name type="common">allis shad</name>
    <dbReference type="NCBI Taxonomy" id="278164"/>
    <lineage>
        <taxon>Eukaryota</taxon>
        <taxon>Metazoa</taxon>
        <taxon>Chordata</taxon>
        <taxon>Craniata</taxon>
        <taxon>Vertebrata</taxon>
        <taxon>Euteleostomi</taxon>
        <taxon>Actinopterygii</taxon>
        <taxon>Neopterygii</taxon>
        <taxon>Teleostei</taxon>
        <taxon>Clupei</taxon>
        <taxon>Clupeiformes</taxon>
        <taxon>Clupeoidei</taxon>
        <taxon>Clupeidae</taxon>
        <taxon>Alosa</taxon>
    </lineage>
</organism>
<dbReference type="Gene3D" id="3.10.50.40">
    <property type="match status" value="1"/>
</dbReference>
<keyword evidence="3" id="KW-0697">Rotamase</keyword>
<keyword evidence="6" id="KW-1133">Transmembrane helix</keyword>
<dbReference type="SMART" id="SM00028">
    <property type="entry name" value="TPR"/>
    <property type="match status" value="3"/>
</dbReference>
<dbReference type="GO" id="GO:0043066">
    <property type="term" value="P:negative regulation of apoptotic process"/>
    <property type="evidence" value="ECO:0007669"/>
    <property type="project" value="TreeGrafter"/>
</dbReference>
<dbReference type="PANTHER" id="PTHR46512">
    <property type="entry name" value="PEPTIDYLPROLYL ISOMERASE"/>
    <property type="match status" value="1"/>
</dbReference>
<dbReference type="PANTHER" id="PTHR46512:SF2">
    <property type="entry name" value="PEPTIDYLPROLYL ISOMERASE"/>
    <property type="match status" value="1"/>
</dbReference>
<dbReference type="GO" id="GO:0044183">
    <property type="term" value="F:protein folding chaperone"/>
    <property type="evidence" value="ECO:0007669"/>
    <property type="project" value="TreeGrafter"/>
</dbReference>
<dbReference type="PROSITE" id="PS50293">
    <property type="entry name" value="TPR_REGION"/>
    <property type="match status" value="1"/>
</dbReference>
<dbReference type="EMBL" id="JADWDJ010000011">
    <property type="protein sequence ID" value="KAG5273155.1"/>
    <property type="molecule type" value="Genomic_DNA"/>
</dbReference>
<dbReference type="SUPFAM" id="SSF54534">
    <property type="entry name" value="FKBP-like"/>
    <property type="match status" value="1"/>
</dbReference>
<feature type="transmembrane region" description="Helical" evidence="6">
    <location>
        <begin position="519"/>
        <end position="539"/>
    </location>
</feature>
<feature type="compositionally biased region" description="Acidic residues" evidence="5">
    <location>
        <begin position="43"/>
        <end position="85"/>
    </location>
</feature>
<dbReference type="GO" id="GO:0005829">
    <property type="term" value="C:cytosol"/>
    <property type="evidence" value="ECO:0007669"/>
    <property type="project" value="TreeGrafter"/>
</dbReference>
<feature type="repeat" description="TPR" evidence="4">
    <location>
        <begin position="433"/>
        <end position="466"/>
    </location>
</feature>
<dbReference type="InterPro" id="IPR001179">
    <property type="entry name" value="PPIase_FKBP_dom"/>
</dbReference>
<keyword evidence="3" id="KW-0413">Isomerase</keyword>
<dbReference type="SUPFAM" id="SSF48452">
    <property type="entry name" value="TPR-like"/>
    <property type="match status" value="1"/>
</dbReference>
<evidence type="ECO:0000256" key="6">
    <source>
        <dbReference type="SAM" id="Phobius"/>
    </source>
</evidence>
<evidence type="ECO:0000256" key="4">
    <source>
        <dbReference type="PROSITE-ProRule" id="PRU00339"/>
    </source>
</evidence>
<evidence type="ECO:0000256" key="2">
    <source>
        <dbReference type="ARBA" id="ARBA00022803"/>
    </source>
</evidence>
<keyword evidence="1" id="KW-0677">Repeat</keyword>
<dbReference type="Gene3D" id="1.25.40.10">
    <property type="entry name" value="Tetratricopeptide repeat domain"/>
    <property type="match status" value="1"/>
</dbReference>
<keyword evidence="2 4" id="KW-0802">TPR repeat</keyword>
<dbReference type="PROSITE" id="PS50059">
    <property type="entry name" value="FKBP_PPIASE"/>
    <property type="match status" value="1"/>
</dbReference>
<feature type="compositionally biased region" description="Basic and acidic residues" evidence="5">
    <location>
        <begin position="18"/>
        <end position="27"/>
    </location>
</feature>
<dbReference type="Proteomes" id="UP000823561">
    <property type="component" value="Chromosome 11"/>
</dbReference>
<feature type="domain" description="PPIase FKBP-type" evidence="7">
    <location>
        <begin position="244"/>
        <end position="328"/>
    </location>
</feature>
<dbReference type="GO" id="GO:0003755">
    <property type="term" value="F:peptidyl-prolyl cis-trans isomerase activity"/>
    <property type="evidence" value="ECO:0007669"/>
    <property type="project" value="UniProtKB-KW"/>
</dbReference>
<evidence type="ECO:0000313" key="9">
    <source>
        <dbReference type="Proteomes" id="UP000823561"/>
    </source>
</evidence>
<dbReference type="Pfam" id="PF13181">
    <property type="entry name" value="TPR_8"/>
    <property type="match status" value="1"/>
</dbReference>
<feature type="compositionally biased region" description="Basic and acidic residues" evidence="5">
    <location>
        <begin position="120"/>
        <end position="133"/>
    </location>
</feature>
<gene>
    <name evidence="8" type="ORF">AALO_G00148270</name>
</gene>
<feature type="compositionally biased region" description="Acidic residues" evidence="5">
    <location>
        <begin position="107"/>
        <end position="119"/>
    </location>
</feature>
<dbReference type="EC" id="5.2.1.8" evidence="3"/>
<reference evidence="8" key="1">
    <citation type="submission" date="2020-10" db="EMBL/GenBank/DDBJ databases">
        <title>Chromosome-scale genome assembly of the Allis shad, Alosa alosa.</title>
        <authorList>
            <person name="Margot Z."/>
            <person name="Christophe K."/>
            <person name="Cabau C."/>
            <person name="Louis A."/>
            <person name="Berthelot C."/>
            <person name="Parey E."/>
            <person name="Roest Crollius H."/>
            <person name="Montfort J."/>
            <person name="Robinson-Rechavi M."/>
            <person name="Bucao C."/>
            <person name="Bouchez O."/>
            <person name="Gislard M."/>
            <person name="Lluch J."/>
            <person name="Milhes M."/>
            <person name="Lampietro C."/>
            <person name="Lopez Roques C."/>
            <person name="Donnadieu C."/>
            <person name="Braasch I."/>
            <person name="Desvignes T."/>
            <person name="Postlethwait J."/>
            <person name="Bobe J."/>
            <person name="Guiguen Y."/>
        </authorList>
    </citation>
    <scope>NUCLEOTIDE SEQUENCE</scope>
    <source>
        <strain evidence="8">M-15738</strain>
        <tissue evidence="8">Blood</tissue>
    </source>
</reference>
<keyword evidence="6" id="KW-0812">Transmembrane</keyword>
<feature type="region of interest" description="Disordered" evidence="5">
    <location>
        <begin position="1"/>
        <end position="192"/>
    </location>
</feature>
<dbReference type="InterPro" id="IPR011990">
    <property type="entry name" value="TPR-like_helical_dom_sf"/>
</dbReference>